<feature type="region of interest" description="Disordered" evidence="1">
    <location>
        <begin position="1"/>
        <end position="20"/>
    </location>
</feature>
<dbReference type="Proteomes" id="UP000696931">
    <property type="component" value="Unassembled WGS sequence"/>
</dbReference>
<accession>A0A933SAA1</accession>
<reference evidence="2" key="1">
    <citation type="submission" date="2020-07" db="EMBL/GenBank/DDBJ databases">
        <title>Huge and variable diversity of episymbiotic CPR bacteria and DPANN archaea in groundwater ecosystems.</title>
        <authorList>
            <person name="He C.Y."/>
            <person name="Keren R."/>
            <person name="Whittaker M."/>
            <person name="Farag I.F."/>
            <person name="Doudna J."/>
            <person name="Cate J.H.D."/>
            <person name="Banfield J.F."/>
        </authorList>
    </citation>
    <scope>NUCLEOTIDE SEQUENCE</scope>
    <source>
        <strain evidence="2">NC_groundwater_1813_Pr3_B-0.1um_71_17</strain>
    </source>
</reference>
<name>A0A933SAA1_UNCEI</name>
<proteinExistence type="predicted"/>
<dbReference type="AlphaFoldDB" id="A0A933SAA1"/>
<evidence type="ECO:0000313" key="2">
    <source>
        <dbReference type="EMBL" id="MBI5168427.1"/>
    </source>
</evidence>
<protein>
    <submittedName>
        <fullName evidence="2">Uncharacterized protein</fullName>
    </submittedName>
</protein>
<organism evidence="2 3">
    <name type="scientific">Eiseniibacteriota bacterium</name>
    <dbReference type="NCBI Taxonomy" id="2212470"/>
    <lineage>
        <taxon>Bacteria</taxon>
        <taxon>Candidatus Eiseniibacteriota</taxon>
    </lineage>
</organism>
<dbReference type="EMBL" id="JACRIW010000023">
    <property type="protein sequence ID" value="MBI5168427.1"/>
    <property type="molecule type" value="Genomic_DNA"/>
</dbReference>
<comment type="caution">
    <text evidence="2">The sequence shown here is derived from an EMBL/GenBank/DDBJ whole genome shotgun (WGS) entry which is preliminary data.</text>
</comment>
<sequence>MMRKHRRESAAPGAALETLAPFDPESRETLEWKQPKAWTAKHELMWRDRAVARVTVQGFWANKRTIEFAHARWDVRETGFGDLVVDGPDGRQGTPYLRHRSGFLSGKLERAGLPTLRTHAGGFWNPWWELRDGEDQPLVHLDVRQGFSRTEATLVLFDAARRLPDLPALIGLSMHALLDSQKHHASAAGA</sequence>
<evidence type="ECO:0000256" key="1">
    <source>
        <dbReference type="SAM" id="MobiDB-lite"/>
    </source>
</evidence>
<evidence type="ECO:0000313" key="3">
    <source>
        <dbReference type="Proteomes" id="UP000696931"/>
    </source>
</evidence>
<gene>
    <name evidence="2" type="ORF">HZA61_02965</name>
</gene>